<evidence type="ECO:0000259" key="10">
    <source>
        <dbReference type="PROSITE" id="PS51799"/>
    </source>
</evidence>
<evidence type="ECO:0000313" key="11">
    <source>
        <dbReference type="EMBL" id="KAG2471087.1"/>
    </source>
</evidence>
<dbReference type="PROSITE" id="PS51799">
    <property type="entry name" value="ZF_C2H2_AKAP95"/>
    <property type="match status" value="2"/>
</dbReference>
<dbReference type="Proteomes" id="UP000886611">
    <property type="component" value="Unassembled WGS sequence"/>
</dbReference>
<gene>
    <name evidence="11" type="primary">Akap8l</name>
    <name evidence="11" type="ORF">GTO96_0006495</name>
</gene>
<evidence type="ECO:0000256" key="6">
    <source>
        <dbReference type="ARBA" id="ARBA00023242"/>
    </source>
</evidence>
<feature type="domain" description="C2H2 AKAP95-type" evidence="10">
    <location>
        <begin position="456"/>
        <end position="479"/>
    </location>
</feature>
<evidence type="ECO:0000256" key="7">
    <source>
        <dbReference type="PROSITE-ProRule" id="PRU01140"/>
    </source>
</evidence>
<organism evidence="11 12">
    <name type="scientific">Polypterus senegalus</name>
    <name type="common">Senegal bichir</name>
    <dbReference type="NCBI Taxonomy" id="55291"/>
    <lineage>
        <taxon>Eukaryota</taxon>
        <taxon>Metazoa</taxon>
        <taxon>Chordata</taxon>
        <taxon>Craniata</taxon>
        <taxon>Vertebrata</taxon>
        <taxon>Euteleostomi</taxon>
        <taxon>Actinopterygii</taxon>
        <taxon>Polypteriformes</taxon>
        <taxon>Polypteridae</taxon>
        <taxon>Polypterus</taxon>
    </lineage>
</organism>
<feature type="region of interest" description="Disordered" evidence="9">
    <location>
        <begin position="251"/>
        <end position="322"/>
    </location>
</feature>
<keyword evidence="5" id="KW-0862">Zinc</keyword>
<evidence type="ECO:0000256" key="5">
    <source>
        <dbReference type="ARBA" id="ARBA00022833"/>
    </source>
</evidence>
<accession>A0A8X8BZ21</accession>
<dbReference type="GO" id="GO:0008270">
    <property type="term" value="F:zinc ion binding"/>
    <property type="evidence" value="ECO:0007669"/>
    <property type="project" value="UniProtKB-KW"/>
</dbReference>
<reference evidence="11 12" key="1">
    <citation type="journal article" date="2021" name="Cell">
        <title>Tracing the genetic footprints of vertebrate landing in non-teleost ray-finned fishes.</title>
        <authorList>
            <person name="Bi X."/>
            <person name="Wang K."/>
            <person name="Yang L."/>
            <person name="Pan H."/>
            <person name="Jiang H."/>
            <person name="Wei Q."/>
            <person name="Fang M."/>
            <person name="Yu H."/>
            <person name="Zhu C."/>
            <person name="Cai Y."/>
            <person name="He Y."/>
            <person name="Gan X."/>
            <person name="Zeng H."/>
            <person name="Yu D."/>
            <person name="Zhu Y."/>
            <person name="Jiang H."/>
            <person name="Qiu Q."/>
            <person name="Yang H."/>
            <person name="Zhang Y.E."/>
            <person name="Wang W."/>
            <person name="Zhu M."/>
            <person name="He S."/>
            <person name="Zhang G."/>
        </authorList>
    </citation>
    <scope>NUCLEOTIDE SEQUENCE [LARGE SCALE GENOMIC DNA]</scope>
    <source>
        <strain evidence="11">Bchr_013</strain>
    </source>
</reference>
<feature type="compositionally biased region" description="Acidic residues" evidence="9">
    <location>
        <begin position="590"/>
        <end position="600"/>
    </location>
</feature>
<keyword evidence="2" id="KW-0479">Metal-binding</keyword>
<proteinExistence type="inferred from homology"/>
<comment type="subcellular location">
    <subcellularLocation>
        <location evidence="1">Nucleus</location>
    </subcellularLocation>
</comment>
<dbReference type="InterPro" id="IPR034736">
    <property type="entry name" value="ZF_C2H2_AKAP95"/>
</dbReference>
<feature type="compositionally biased region" description="Basic and acidic residues" evidence="9">
    <location>
        <begin position="548"/>
        <end position="571"/>
    </location>
</feature>
<evidence type="ECO:0000256" key="1">
    <source>
        <dbReference type="ARBA" id="ARBA00004123"/>
    </source>
</evidence>
<comment type="caution">
    <text evidence="11">The sequence shown here is derived from an EMBL/GenBank/DDBJ whole genome shotgun (WGS) entry which is preliminary data.</text>
</comment>
<evidence type="ECO:0000256" key="3">
    <source>
        <dbReference type="ARBA" id="ARBA00022737"/>
    </source>
</evidence>
<dbReference type="PANTHER" id="PTHR12190:SF4">
    <property type="entry name" value="A-KINASE ANCHOR PROTEIN 8-LIKE"/>
    <property type="match status" value="1"/>
</dbReference>
<dbReference type="AlphaFoldDB" id="A0A8X8BZ21"/>
<keyword evidence="3" id="KW-0677">Repeat</keyword>
<dbReference type="PANTHER" id="PTHR12190">
    <property type="entry name" value="A-KINASE ANCHOR PROTEIN AKAP 8"/>
    <property type="match status" value="1"/>
</dbReference>
<comment type="similarity">
    <text evidence="7">Belongs to the AKAP95 family.</text>
</comment>
<dbReference type="GO" id="GO:0034237">
    <property type="term" value="F:protein kinase A regulatory subunit binding"/>
    <property type="evidence" value="ECO:0007669"/>
    <property type="project" value="TreeGrafter"/>
</dbReference>
<protein>
    <submittedName>
        <fullName evidence="11">AKP8L protein</fullName>
    </submittedName>
</protein>
<feature type="compositionally biased region" description="Acidic residues" evidence="9">
    <location>
        <begin position="610"/>
        <end position="647"/>
    </location>
</feature>
<feature type="domain" description="C2H2 AKAP95-type" evidence="10">
    <location>
        <begin position="363"/>
        <end position="385"/>
    </location>
</feature>
<feature type="non-terminal residue" evidence="11">
    <location>
        <position position="647"/>
    </location>
</feature>
<name>A0A8X8BZ21_POLSE</name>
<feature type="compositionally biased region" description="Basic and acidic residues" evidence="9">
    <location>
        <begin position="280"/>
        <end position="299"/>
    </location>
</feature>
<sequence>MEGRGYGSGYGGSAGYSSWNSGAGNRGSGGYDSYSYGYGQDSSRAKSFGGYGMHSSKSWDSSKQGGSATGSNADAAIAKINQKLDILSQLQGNSGPMGGGIRQAERFDQYESYDSRSTSLNNRDLYRSGYGYSEGGTDFSHHRGGNAYGAGRFDNSYGSNQPQNPRLRENFGQSWAGRGIRGMGTGRGFGRWNEPLMGARGPGAIGSPGAKLPSLLSPNVYPEMGMFSQGMQGFSGNKRFGAGAGLWAGRQRVRRRVPNRQMKVQKDGKKRKSQNSGDEPESKMGKMDASDSENEEKASETGAEEGEAKPKAEGEGGGEGDDALTMQEEINQIKRKLQANKQTQEKQKRRQRNRLIERVQFTCSICRFRSFYDDEMKNHLESKFHKEHFKFLTTKLSKPTADFLQEYVLNKSRRAEDRRKHIENLNAAIAQIYKEQDLTQELGMGHFVRKVEAAHCAACDLFIPMQVGLIQKHLKTPEHNINRKVGYEGNYLICFAPVVYLADAMMEQSKRTCLSVARSILNHKVISKKLEQFLKGENPFTDDADDKGEEKETEGGEEKAEGKEAEGKAEGAEGEATEGEAATDAPAPDEAAEQNAEEEMEEKKEGGIDWAEECEESDQQEGEMPVEEDAGVPIADEDLGTDDPSAE</sequence>
<dbReference type="GO" id="GO:0016363">
    <property type="term" value="C:nuclear matrix"/>
    <property type="evidence" value="ECO:0007669"/>
    <property type="project" value="TreeGrafter"/>
</dbReference>
<dbReference type="InterPro" id="IPR007071">
    <property type="entry name" value="AKAP95"/>
</dbReference>
<evidence type="ECO:0000256" key="8">
    <source>
        <dbReference type="SAM" id="Coils"/>
    </source>
</evidence>
<evidence type="ECO:0000313" key="12">
    <source>
        <dbReference type="Proteomes" id="UP000886611"/>
    </source>
</evidence>
<keyword evidence="4 7" id="KW-0863">Zinc-finger</keyword>
<feature type="coiled-coil region" evidence="8">
    <location>
        <begin position="323"/>
        <end position="354"/>
    </location>
</feature>
<dbReference type="EMBL" id="JAATIS010000094">
    <property type="protein sequence ID" value="KAG2471087.1"/>
    <property type="molecule type" value="Genomic_DNA"/>
</dbReference>
<keyword evidence="6" id="KW-0539">Nucleus</keyword>
<evidence type="ECO:0000256" key="9">
    <source>
        <dbReference type="SAM" id="MobiDB-lite"/>
    </source>
</evidence>
<dbReference type="Pfam" id="PF04988">
    <property type="entry name" value="AKAP95"/>
    <property type="match status" value="2"/>
</dbReference>
<dbReference type="GO" id="GO:0003677">
    <property type="term" value="F:DNA binding"/>
    <property type="evidence" value="ECO:0007669"/>
    <property type="project" value="InterPro"/>
</dbReference>
<evidence type="ECO:0000256" key="2">
    <source>
        <dbReference type="ARBA" id="ARBA00022723"/>
    </source>
</evidence>
<keyword evidence="8" id="KW-0175">Coiled coil</keyword>
<feature type="compositionally biased region" description="Low complexity" evidence="9">
    <location>
        <begin position="579"/>
        <end position="589"/>
    </location>
</feature>
<feature type="non-terminal residue" evidence="11">
    <location>
        <position position="1"/>
    </location>
</feature>
<feature type="region of interest" description="Disordered" evidence="9">
    <location>
        <begin position="537"/>
        <end position="647"/>
    </location>
</feature>
<keyword evidence="12" id="KW-1185">Reference proteome</keyword>
<evidence type="ECO:0000256" key="4">
    <source>
        <dbReference type="ARBA" id="ARBA00022771"/>
    </source>
</evidence>